<sequence>MAKYETKNEEGETCEAKYLIVKAEMGGILDLLKLLVLNGGRVHEFVESSEVDGDGGGEWDSGGHRWVIVVSVIMRRIIGILGKPMEGTGMVIEFLLNLLDLNGGIYGLFLNLIKGNVVRPERGSDTYISAIGHLDSRLDLCREVSFLNLVGLDTGGKCGDRALMDLCILASKLAYENANVVENIIVHRWKMHFVEFFNCWNDYQKKRSTQVFILSDKPKDATLVLISFRGTEPFDADDWSTDVDYSWYEIPKLGKVHMGFLEALGLGNRAQISTFQNYLQPKNQANKDTAYYAVKSKLESLLHDHKDAKFVVTGHSLGGALAILFPVVLLLHDEHELMKRLLAIYTFGQPRVGDENLVSFMKAQLCEPMPRYFRAVYCNDIVPRLPYDDSTFLYKHFGLCLYYNSLYSEQNVEEEPNRNYFGLRYLIPEHLNAVWELIRCLMISHVYGPEYEEGWFSIFIRVFGLFMPGVSAHSPRDYVNCVRLGRGRIQMDSI</sequence>
<proteinExistence type="predicted"/>
<dbReference type="GO" id="GO:0006629">
    <property type="term" value="P:lipid metabolic process"/>
    <property type="evidence" value="ECO:0007669"/>
    <property type="project" value="InterPro"/>
</dbReference>
<gene>
    <name evidence="2" type="ORF">A4U43_C06F3100</name>
</gene>
<dbReference type="PANTHER" id="PTHR46086:SF3">
    <property type="entry name" value="TRIACYLGLYCEROL LIPASE OBL1"/>
    <property type="match status" value="1"/>
</dbReference>
<dbReference type="InterPro" id="IPR029058">
    <property type="entry name" value="AB_hydrolase_fold"/>
</dbReference>
<dbReference type="GO" id="GO:0120516">
    <property type="term" value="F:diacylglycerol lipase activity"/>
    <property type="evidence" value="ECO:0007669"/>
    <property type="project" value="EnsemblPlants"/>
</dbReference>
<reference evidence="3" key="1">
    <citation type="journal article" date="2017" name="Nat. Commun.">
        <title>The asparagus genome sheds light on the origin and evolution of a young Y chromosome.</title>
        <authorList>
            <person name="Harkess A."/>
            <person name="Zhou J."/>
            <person name="Xu C."/>
            <person name="Bowers J.E."/>
            <person name="Van der Hulst R."/>
            <person name="Ayyampalayam S."/>
            <person name="Mercati F."/>
            <person name="Riccardi P."/>
            <person name="McKain M.R."/>
            <person name="Kakrana A."/>
            <person name="Tang H."/>
            <person name="Ray J."/>
            <person name="Groenendijk J."/>
            <person name="Arikit S."/>
            <person name="Mathioni S.M."/>
            <person name="Nakano M."/>
            <person name="Shan H."/>
            <person name="Telgmann-Rauber A."/>
            <person name="Kanno A."/>
            <person name="Yue Z."/>
            <person name="Chen H."/>
            <person name="Li W."/>
            <person name="Chen Y."/>
            <person name="Xu X."/>
            <person name="Zhang Y."/>
            <person name="Luo S."/>
            <person name="Chen H."/>
            <person name="Gao J."/>
            <person name="Mao Z."/>
            <person name="Pires J.C."/>
            <person name="Luo M."/>
            <person name="Kudrna D."/>
            <person name="Wing R.A."/>
            <person name="Meyers B.C."/>
            <person name="Yi K."/>
            <person name="Kong H."/>
            <person name="Lavrijsen P."/>
            <person name="Sunseri F."/>
            <person name="Falavigna A."/>
            <person name="Ye Y."/>
            <person name="Leebens-Mack J.H."/>
            <person name="Chen G."/>
        </authorList>
    </citation>
    <scope>NUCLEOTIDE SEQUENCE [LARGE SCALE GENOMIC DNA]</scope>
    <source>
        <strain evidence="3">cv. DH0086</strain>
    </source>
</reference>
<keyword evidence="3" id="KW-1185">Reference proteome</keyword>
<dbReference type="GO" id="GO:0005811">
    <property type="term" value="C:lipid droplet"/>
    <property type="evidence" value="ECO:0007669"/>
    <property type="project" value="EnsemblPlants"/>
</dbReference>
<dbReference type="Proteomes" id="UP000243459">
    <property type="component" value="Chromosome 6"/>
</dbReference>
<dbReference type="EMBL" id="CM007386">
    <property type="protein sequence ID" value="ONK65995.1"/>
    <property type="molecule type" value="Genomic_DNA"/>
</dbReference>
<accession>A0A5P1EJ52</accession>
<protein>
    <recommendedName>
        <fullName evidence="1">Fungal lipase-type domain-containing protein</fullName>
    </recommendedName>
</protein>
<dbReference type="InterPro" id="IPR002921">
    <property type="entry name" value="Fungal_lipase-type"/>
</dbReference>
<dbReference type="Pfam" id="PF01764">
    <property type="entry name" value="Lipase_3"/>
    <property type="match status" value="1"/>
</dbReference>
<dbReference type="GO" id="GO:0090406">
    <property type="term" value="C:pollen tube"/>
    <property type="evidence" value="ECO:0007669"/>
    <property type="project" value="EnsemblPlants"/>
</dbReference>
<evidence type="ECO:0000313" key="2">
    <source>
        <dbReference type="EMBL" id="ONK65995.1"/>
    </source>
</evidence>
<dbReference type="OrthoDB" id="438440at2759"/>
<dbReference type="GO" id="GO:0004806">
    <property type="term" value="F:triacylglycerol lipase activity"/>
    <property type="evidence" value="ECO:0007669"/>
    <property type="project" value="EnsemblPlants"/>
</dbReference>
<evidence type="ECO:0000259" key="1">
    <source>
        <dbReference type="Pfam" id="PF01764"/>
    </source>
</evidence>
<dbReference type="SUPFAM" id="SSF53474">
    <property type="entry name" value="alpha/beta-Hydrolases"/>
    <property type="match status" value="1"/>
</dbReference>
<evidence type="ECO:0000313" key="3">
    <source>
        <dbReference type="Proteomes" id="UP000243459"/>
    </source>
</evidence>
<dbReference type="AlphaFoldDB" id="A0A5P1EJ52"/>
<dbReference type="Gene3D" id="3.40.50.1820">
    <property type="entry name" value="alpha/beta hydrolase"/>
    <property type="match status" value="1"/>
</dbReference>
<dbReference type="CDD" id="cd00519">
    <property type="entry name" value="Lipase_3"/>
    <property type="match status" value="1"/>
</dbReference>
<dbReference type="InterPro" id="IPR044819">
    <property type="entry name" value="OBL-like"/>
</dbReference>
<dbReference type="GO" id="GO:0047372">
    <property type="term" value="F:monoacylglycerol lipase activity"/>
    <property type="evidence" value="ECO:0007669"/>
    <property type="project" value="EnsemblPlants"/>
</dbReference>
<dbReference type="Gramene" id="ONK65995">
    <property type="protein sequence ID" value="ONK65995"/>
    <property type="gene ID" value="A4U43_C06F3100"/>
</dbReference>
<dbReference type="OMA" id="PEMVEMT"/>
<dbReference type="PANTHER" id="PTHR46086">
    <property type="entry name" value="ALPHA/BETA-HYDROLASES SUPERFAMILY PROTEIN"/>
    <property type="match status" value="1"/>
</dbReference>
<feature type="domain" description="Fungal lipase-type" evidence="1">
    <location>
        <begin position="226"/>
        <end position="388"/>
    </location>
</feature>
<organism evidence="2 3">
    <name type="scientific">Asparagus officinalis</name>
    <name type="common">Garden asparagus</name>
    <dbReference type="NCBI Taxonomy" id="4686"/>
    <lineage>
        <taxon>Eukaryota</taxon>
        <taxon>Viridiplantae</taxon>
        <taxon>Streptophyta</taxon>
        <taxon>Embryophyta</taxon>
        <taxon>Tracheophyta</taxon>
        <taxon>Spermatophyta</taxon>
        <taxon>Magnoliopsida</taxon>
        <taxon>Liliopsida</taxon>
        <taxon>Asparagales</taxon>
        <taxon>Asparagaceae</taxon>
        <taxon>Asparagoideae</taxon>
        <taxon>Asparagus</taxon>
    </lineage>
</organism>
<name>A0A5P1EJ52_ASPOF</name>